<evidence type="ECO:0000256" key="1">
    <source>
        <dbReference type="SAM" id="MobiDB-lite"/>
    </source>
</evidence>
<dbReference type="Gene3D" id="2.130.10.10">
    <property type="entry name" value="YVTN repeat-like/Quinoprotein amine dehydrogenase"/>
    <property type="match status" value="2"/>
</dbReference>
<dbReference type="AlphaFoldDB" id="A0A6N7EDG0"/>
<dbReference type="SUPFAM" id="SSF69322">
    <property type="entry name" value="Tricorn protease domain 2"/>
    <property type="match status" value="1"/>
</dbReference>
<reference evidence="2 3" key="1">
    <citation type="submission" date="2019-10" db="EMBL/GenBank/DDBJ databases">
        <title>Georgenia wutianyii sp. nov. and Georgenia yuyongxinii sp. nov. isolated from plateau pika (Ochotona curzoniae) in the Qinghai-Tibet plateau of China.</title>
        <authorList>
            <person name="Tian Z."/>
        </authorList>
    </citation>
    <scope>NUCLEOTIDE SEQUENCE [LARGE SCALE GENOMIC DNA]</scope>
    <source>
        <strain evidence="2 3">JCM 19765</strain>
    </source>
</reference>
<sequence length="811" mass="86969">MAVPAQAESSSPGGPVNGGFEQPVDDGQIPGWTHTLGVGDGGFAVVDAPVFDGGASLEVHDPEDGVAYGLLSEEMPVQAGHTYELRFQALVEEPREPGDLRGKAYLYFYDANGTRVHAQSTHLRDIPAGEWTGVRLAVTAPEGAVSAAALLYTQRDEISTYYADDVELVHTLEPLEITDLGVAMRTNNVRASETDVLPDGTPVAYLFNNGAPTSLNVVDLRTGEVLDTHHFDQHTVASSAVVAEDHTLYFSGRSPSLASLWRYDPITQDLEQLLDGPTGETAISDLISDGSTIYASTYPSAKVLAYDVGTGELRDYGSITDKGDYARYMTMVDGDLWVGTSTSPQLIVLDPETGARSELPIPPDMEVAGDFFSELTTHGDLVLARYSPSGEANSAIYDLTAGEWCCVLDAAAGRWTLESVDGAFFYASGGVVKAFDIETRQSRSIGWEDSALAGEYDGTSRMTVVEMGTEELPGATLVGTRADGTVWRYNLETRTGDVISTDIVGNPARVHSVGVGPDGDVYFGAYLSSGVMARVDHEAGVVERLSGPSQAGSIVAHGNKIVVGMYPNAEFYAGHVNKDWDWGTNPEHLLTIGRAAGQDRPGTMVSAGHRVAVGTIPNYGELGGALVLLNPHSGEYVMHRNVVPDQSVTSLAYRDGLVYGGTSIHGAINSTPTQDTAELFVWDARADRFVTRSVVVEGATIIHSLAFDDEGRLWGMADEGTLFEYDPQTHEVVRRIDTGIRNGNIWGRTSELFPHPDNGLMYGNAGGQLFRFDPDDPDVTVLASGGIRYSAVHGSGTVYYGDNTNIFRLEQ</sequence>
<dbReference type="RefSeq" id="WP_152815156.1">
    <property type="nucleotide sequence ID" value="NZ_VUKD01000001.1"/>
</dbReference>
<gene>
    <name evidence="2" type="ORF">GB881_05240</name>
</gene>
<dbReference type="SUPFAM" id="SSF50965">
    <property type="entry name" value="Galactose oxidase, central domain"/>
    <property type="match status" value="1"/>
</dbReference>
<accession>A0A6N7EDG0</accession>
<feature type="region of interest" description="Disordered" evidence="1">
    <location>
        <begin position="1"/>
        <end position="33"/>
    </location>
</feature>
<evidence type="ECO:0000313" key="2">
    <source>
        <dbReference type="EMBL" id="MPV36462.1"/>
    </source>
</evidence>
<dbReference type="SUPFAM" id="SSF49785">
    <property type="entry name" value="Galactose-binding domain-like"/>
    <property type="match status" value="1"/>
</dbReference>
<dbReference type="Proteomes" id="UP000437709">
    <property type="component" value="Unassembled WGS sequence"/>
</dbReference>
<evidence type="ECO:0000313" key="3">
    <source>
        <dbReference type="Proteomes" id="UP000437709"/>
    </source>
</evidence>
<organism evidence="2 3">
    <name type="scientific">Georgenia subflava</name>
    <dbReference type="NCBI Taxonomy" id="1622177"/>
    <lineage>
        <taxon>Bacteria</taxon>
        <taxon>Bacillati</taxon>
        <taxon>Actinomycetota</taxon>
        <taxon>Actinomycetes</taxon>
        <taxon>Micrococcales</taxon>
        <taxon>Bogoriellaceae</taxon>
        <taxon>Georgenia</taxon>
    </lineage>
</organism>
<dbReference type="InterPro" id="IPR011043">
    <property type="entry name" value="Gal_Oxase/kelch_b-propeller"/>
</dbReference>
<dbReference type="OrthoDB" id="57332at2"/>
<comment type="caution">
    <text evidence="2">The sequence shown here is derived from an EMBL/GenBank/DDBJ whole genome shotgun (WGS) entry which is preliminary data.</text>
</comment>
<dbReference type="InterPro" id="IPR008979">
    <property type="entry name" value="Galactose-bd-like_sf"/>
</dbReference>
<proteinExistence type="predicted"/>
<dbReference type="Gene3D" id="2.60.120.260">
    <property type="entry name" value="Galactose-binding domain-like"/>
    <property type="match status" value="1"/>
</dbReference>
<dbReference type="InterPro" id="IPR015943">
    <property type="entry name" value="WD40/YVTN_repeat-like_dom_sf"/>
</dbReference>
<name>A0A6N7EDG0_9MICO</name>
<protein>
    <recommendedName>
        <fullName evidence="4">PQQ-binding-like beta-propeller repeat protein</fullName>
    </recommendedName>
</protein>
<dbReference type="EMBL" id="WHPC01000012">
    <property type="protein sequence ID" value="MPV36462.1"/>
    <property type="molecule type" value="Genomic_DNA"/>
</dbReference>
<evidence type="ECO:0008006" key="4">
    <source>
        <dbReference type="Google" id="ProtNLM"/>
    </source>
</evidence>
<keyword evidence="3" id="KW-1185">Reference proteome</keyword>